<protein>
    <submittedName>
        <fullName evidence="2">Uncharacterized protein</fullName>
    </submittedName>
</protein>
<sequence>MVVIGEVCNATFRVTKIDVSGTTSSNTLLLIFKLPRDDERGPRLLYSKLSSPFQDTPDGCVCEDHDFHTLYSSYRDSCARTTEAPVPPPPLGVSERPLPPSPSVRRQW</sequence>
<evidence type="ECO:0000313" key="3">
    <source>
        <dbReference type="Proteomes" id="UP001292094"/>
    </source>
</evidence>
<dbReference type="Proteomes" id="UP001292094">
    <property type="component" value="Unassembled WGS sequence"/>
</dbReference>
<dbReference type="AlphaFoldDB" id="A0AAE1TQX3"/>
<evidence type="ECO:0000256" key="1">
    <source>
        <dbReference type="SAM" id="MobiDB-lite"/>
    </source>
</evidence>
<organism evidence="2 3">
    <name type="scientific">Petrolisthes manimaculis</name>
    <dbReference type="NCBI Taxonomy" id="1843537"/>
    <lineage>
        <taxon>Eukaryota</taxon>
        <taxon>Metazoa</taxon>
        <taxon>Ecdysozoa</taxon>
        <taxon>Arthropoda</taxon>
        <taxon>Crustacea</taxon>
        <taxon>Multicrustacea</taxon>
        <taxon>Malacostraca</taxon>
        <taxon>Eumalacostraca</taxon>
        <taxon>Eucarida</taxon>
        <taxon>Decapoda</taxon>
        <taxon>Pleocyemata</taxon>
        <taxon>Anomura</taxon>
        <taxon>Galatheoidea</taxon>
        <taxon>Porcellanidae</taxon>
        <taxon>Petrolisthes</taxon>
    </lineage>
</organism>
<reference evidence="2" key="1">
    <citation type="submission" date="2023-11" db="EMBL/GenBank/DDBJ databases">
        <title>Genome assemblies of two species of porcelain crab, Petrolisthes cinctipes and Petrolisthes manimaculis (Anomura: Porcellanidae).</title>
        <authorList>
            <person name="Angst P."/>
        </authorList>
    </citation>
    <scope>NUCLEOTIDE SEQUENCE</scope>
    <source>
        <strain evidence="2">PB745_02</strain>
        <tissue evidence="2">Gill</tissue>
    </source>
</reference>
<gene>
    <name evidence="2" type="ORF">Pmani_032621</name>
</gene>
<evidence type="ECO:0000313" key="2">
    <source>
        <dbReference type="EMBL" id="KAK4294783.1"/>
    </source>
</evidence>
<proteinExistence type="predicted"/>
<name>A0AAE1TQX3_9EUCA</name>
<accession>A0AAE1TQX3</accession>
<dbReference type="EMBL" id="JAWZYT010004200">
    <property type="protein sequence ID" value="KAK4294783.1"/>
    <property type="molecule type" value="Genomic_DNA"/>
</dbReference>
<feature type="region of interest" description="Disordered" evidence="1">
    <location>
        <begin position="81"/>
        <end position="108"/>
    </location>
</feature>
<comment type="caution">
    <text evidence="2">The sequence shown here is derived from an EMBL/GenBank/DDBJ whole genome shotgun (WGS) entry which is preliminary data.</text>
</comment>
<keyword evidence="3" id="KW-1185">Reference proteome</keyword>
<feature type="compositionally biased region" description="Pro residues" evidence="1">
    <location>
        <begin position="85"/>
        <end position="102"/>
    </location>
</feature>